<dbReference type="SUPFAM" id="SSF89550">
    <property type="entry name" value="PHP domain-like"/>
    <property type="match status" value="1"/>
</dbReference>
<proteinExistence type="predicted"/>
<organism evidence="1 2">
    <name type="scientific">Dactylosporangium roseum</name>
    <dbReference type="NCBI Taxonomy" id="47989"/>
    <lineage>
        <taxon>Bacteria</taxon>
        <taxon>Bacillati</taxon>
        <taxon>Actinomycetota</taxon>
        <taxon>Actinomycetes</taxon>
        <taxon>Micromonosporales</taxon>
        <taxon>Micromonosporaceae</taxon>
        <taxon>Dactylosporangium</taxon>
    </lineage>
</organism>
<evidence type="ECO:0000313" key="2">
    <source>
        <dbReference type="Proteomes" id="UP001058271"/>
    </source>
</evidence>
<keyword evidence="2" id="KW-1185">Reference proteome</keyword>
<evidence type="ECO:0000313" key="1">
    <source>
        <dbReference type="EMBL" id="UWZ35146.1"/>
    </source>
</evidence>
<dbReference type="InterPro" id="IPR006311">
    <property type="entry name" value="TAT_signal"/>
</dbReference>
<sequence>MDSQPGVTRRSVLTAAGLAAVSGVTPTDPAAAPAAPLRPVSMAMHIHGPFSEGLASYSAHLAQARRHKVDVVWWTDHDFRIAAFDHRGVVHFDAAREPEKGLDWTWAKHTEGVLDSSVAEFVPAPRSPQDGGGKALRLAAAGPGILWYQGTAWNSTANACIADTTITLDVLPEVLPADGELCLDVQLSHHPAGEGRPAGVLHIRYRIGLFETPGHSASGTAGTAWLPAKAGAWQRFTFVPRDDVSRLWPGVVPGDNALTGLRIGVRRARFVVDRLTFDRSRRAGQAGEELRAEVIAAAGRAYPDVTHFRAMEMSLVRHVNWYGGDQTLPAFPSPPVRDNDVRRTESMVRFLHAHGGIACWNHPMDVAKRDELAELMLTRDALGADLVEIGRKPLDDLLWVLDVAARNALFATAVGSSDDHDAIDWLTNEEHFVTYVWASSKARSDLLAALRAGAAWFTDLARYRGTLDLRIGGVSQLGTVRITRSPVTADVVATGLPRKAVAEIVTGLADEAGAVPSTTISKGRSVTVRPGHYARVQVRLATGEIVGASNPLWVLAKQPKRPVPAIRKRA</sequence>
<dbReference type="InterPro" id="IPR052018">
    <property type="entry name" value="PHP_domain"/>
</dbReference>
<dbReference type="InterPro" id="IPR016195">
    <property type="entry name" value="Pol/histidinol_Pase-like"/>
</dbReference>
<name>A0ABY5Z0K8_9ACTN</name>
<accession>A0ABY5Z0K8</accession>
<reference evidence="1" key="1">
    <citation type="submission" date="2021-04" db="EMBL/GenBank/DDBJ databases">
        <title>Biosynthetic gene clusters of Dactylosporangioum roseum.</title>
        <authorList>
            <person name="Hartkoorn R.C."/>
            <person name="Beaudoing E."/>
            <person name="Hot D."/>
            <person name="Moureu S."/>
        </authorList>
    </citation>
    <scope>NUCLEOTIDE SEQUENCE</scope>
    <source>
        <strain evidence="1">NRRL B-16295</strain>
    </source>
</reference>
<dbReference type="PANTHER" id="PTHR42924">
    <property type="entry name" value="EXONUCLEASE"/>
    <property type="match status" value="1"/>
</dbReference>
<dbReference type="Proteomes" id="UP001058271">
    <property type="component" value="Chromosome"/>
</dbReference>
<dbReference type="EMBL" id="CP073721">
    <property type="protein sequence ID" value="UWZ35146.1"/>
    <property type="molecule type" value="Genomic_DNA"/>
</dbReference>
<protein>
    <submittedName>
        <fullName evidence="1">Uncharacterized protein</fullName>
    </submittedName>
</protein>
<dbReference type="RefSeq" id="WP_260724489.1">
    <property type="nucleotide sequence ID" value="NZ_BAAABS010000060.1"/>
</dbReference>
<dbReference type="PANTHER" id="PTHR42924:SF3">
    <property type="entry name" value="POLYMERASE_HISTIDINOL PHOSPHATASE N-TERMINAL DOMAIN-CONTAINING PROTEIN"/>
    <property type="match status" value="1"/>
</dbReference>
<dbReference type="Gene3D" id="3.20.20.140">
    <property type="entry name" value="Metal-dependent hydrolases"/>
    <property type="match status" value="1"/>
</dbReference>
<dbReference type="PROSITE" id="PS51318">
    <property type="entry name" value="TAT"/>
    <property type="match status" value="1"/>
</dbReference>
<gene>
    <name evidence="1" type="ORF">Drose_28870</name>
</gene>